<reference evidence="3" key="1">
    <citation type="submission" date="2017-04" db="EMBL/GenBank/DDBJ databases">
        <authorList>
            <person name="Varghese N."/>
            <person name="Submissions S."/>
        </authorList>
    </citation>
    <scope>NUCLEOTIDE SEQUENCE [LARGE SCALE GENOMIC DNA]</scope>
    <source>
        <strain evidence="3">VKM Ac-2121</strain>
    </source>
</reference>
<name>A0A1X7PEE1_9MICO</name>
<feature type="region of interest" description="Disordered" evidence="1">
    <location>
        <begin position="1"/>
        <end position="34"/>
    </location>
</feature>
<dbReference type="OrthoDB" id="4939693at2"/>
<evidence type="ECO:0000313" key="3">
    <source>
        <dbReference type="Proteomes" id="UP000193711"/>
    </source>
</evidence>
<evidence type="ECO:0000313" key="2">
    <source>
        <dbReference type="EMBL" id="SMH49544.1"/>
    </source>
</evidence>
<proteinExistence type="predicted"/>
<accession>A0A1X7PEE1</accession>
<dbReference type="AlphaFoldDB" id="A0A1X7PEE1"/>
<keyword evidence="3" id="KW-1185">Reference proteome</keyword>
<organism evidence="2 3">
    <name type="scientific">Rathayibacter oskolensis</name>
    <dbReference type="NCBI Taxonomy" id="1891671"/>
    <lineage>
        <taxon>Bacteria</taxon>
        <taxon>Bacillati</taxon>
        <taxon>Actinomycetota</taxon>
        <taxon>Actinomycetes</taxon>
        <taxon>Micrococcales</taxon>
        <taxon>Microbacteriaceae</taxon>
        <taxon>Rathayibacter</taxon>
    </lineage>
</organism>
<evidence type="ECO:0000256" key="1">
    <source>
        <dbReference type="SAM" id="MobiDB-lite"/>
    </source>
</evidence>
<gene>
    <name evidence="2" type="ORF">SAMN06295885_3353</name>
</gene>
<dbReference type="SUPFAM" id="SSF82171">
    <property type="entry name" value="DPP6 N-terminal domain-like"/>
    <property type="match status" value="1"/>
</dbReference>
<protein>
    <submittedName>
        <fullName evidence="2">Uncharacterized protein</fullName>
    </submittedName>
</protein>
<dbReference type="RefSeq" id="WP_085477729.1">
    <property type="nucleotide sequence ID" value="NZ_FXBM01000003.1"/>
</dbReference>
<dbReference type="EMBL" id="FXBM01000003">
    <property type="protein sequence ID" value="SMH49544.1"/>
    <property type="molecule type" value="Genomic_DNA"/>
</dbReference>
<dbReference type="Proteomes" id="UP000193711">
    <property type="component" value="Unassembled WGS sequence"/>
</dbReference>
<sequence>MGLFSRKAPRSPEAPPAPVDTPREERVSLRDPGLSEDDPRQLLYLFCESMGVSFVLSADLPVETLLATAARTAPILTQSTHQRLGFHRLDADSSVFWTAIEGDGSSAVIVFCGPESNSSTTTKAIAMPFGAVGAPYSSDMIFRGSTEPSVRALIESAHVVPAWTEPAFARLRGVDGGFPTLPVTTRRAVSSWERLQPELYKRTFVDFEGDPMDVFAGLWDGAPLLIATVGQSTDGDLRPYEWVARIDGTSLLWLEPGVAATTPVPRETTPARLVEQAQGFVDSITRAYRDQVESLGAESVDSAAPRSLWDALETAPAPTAVPARPVPRPAPGRFHFTERFRELLPSDQVTFEALDRLARSLRTARGNGFEHSWRSQSDRPLLPSTVTVKSAVVDEPSGRFVTVGHLTHENWGMPPAHDLGAIDGRNAFTFPEAGHPGGLRYPTGRVYAGSSVTGATSVIDATLDVGSVDYHAATETIAVLGFLGSSTGAIHLYDRSGRRRLATVLEGYSGGEPLRFSGDGRWLLVSGSRSTRLVEVATGRTLEIEVGNAGWWPGANSTLLVVEHRDGAAVPRLYDVNAAEFVGDFAPLQADVVVNPEFPYFWFPAVSPDGSEMLTLSPAGVDAAHQHEHGSGHHLFLTDLSDGRTRLVHDVFADDAHLLERDVREVRWTAPDSSGLDPAPSVLAALRDPVTEHEYLAAGRWGEENEQFVIALLNQAIEDAQTGADPSALVPDILAALAAAASDEEVWARQSEWLTGLAAATAAAVVNGSVVGRSAEAWRRIGAAVRAAADRRVDGIDPVSAAWID</sequence>